<evidence type="ECO:0000256" key="2">
    <source>
        <dbReference type="ARBA" id="ARBA00004173"/>
    </source>
</evidence>
<dbReference type="FunFam" id="3.10.129.10:FF:000021">
    <property type="entry name" value="Acyl-coenzyme A thioesterase 13"/>
    <property type="match status" value="1"/>
</dbReference>
<evidence type="ECO:0000256" key="18">
    <source>
        <dbReference type="ARBA" id="ARBA00083956"/>
    </source>
</evidence>
<sequence length="143" mass="14945">MTSFIQRVAKLGANALLGVFTSSGGFDGAFKELRVVAIKAGSVTATLPVTKPLCNSYGTLHGGAAATLVDIVGTMALLTKDPRRAGVSVDINTSYLRAAKEGEELLITGQVLKTGKKLGFTQVDIARKSDNEVLVTGRHTKAL</sequence>
<reference evidence="20" key="1">
    <citation type="submission" date="2009-08" db="EMBL/GenBank/DDBJ databases">
        <title>Annotation of Salpingoeca rosetta.</title>
        <authorList>
            <consortium name="The Broad Institute Genome Sequencing Platform"/>
            <person name="Russ C."/>
            <person name="Cuomo C."/>
            <person name="Burger G."/>
            <person name="Gray M.W."/>
            <person name="Holland P.W.H."/>
            <person name="King N."/>
            <person name="Lang F.B.F."/>
            <person name="Roger A.J."/>
            <person name="Ruiz-Trillo I."/>
            <person name="Young S.K."/>
            <person name="Zeng Q."/>
            <person name="Gargeya S."/>
            <person name="Alvarado L."/>
            <person name="Berlin A."/>
            <person name="Chapman S.B."/>
            <person name="Chen Z."/>
            <person name="Freedman E."/>
            <person name="Gellesch M."/>
            <person name="Goldberg J."/>
            <person name="Griggs A."/>
            <person name="Gujja S."/>
            <person name="Heilman E."/>
            <person name="Heiman D."/>
            <person name="Howarth C."/>
            <person name="Mehta T."/>
            <person name="Neiman D."/>
            <person name="Pearson M."/>
            <person name="Roberts A."/>
            <person name="Saif S."/>
            <person name="Shea T."/>
            <person name="Shenoy N."/>
            <person name="Sisk P."/>
            <person name="Stolte C."/>
            <person name="Sykes S."/>
            <person name="White J."/>
            <person name="Yandava C."/>
            <person name="Haas B."/>
            <person name="Nusbaum C."/>
            <person name="Birren B."/>
        </authorList>
    </citation>
    <scope>NUCLEOTIDE SEQUENCE [LARGE SCALE GENOMIC DNA]</scope>
    <source>
        <strain evidence="20">ATCC 50818</strain>
    </source>
</reference>
<gene>
    <name evidence="20" type="ORF">PTSG_09275</name>
</gene>
<dbReference type="AlphaFoldDB" id="F2UN84"/>
<dbReference type="GO" id="GO:0005634">
    <property type="term" value="C:nucleus"/>
    <property type="evidence" value="ECO:0007669"/>
    <property type="project" value="UniProtKB-SubCell"/>
</dbReference>
<evidence type="ECO:0000256" key="5">
    <source>
        <dbReference type="ARBA" id="ARBA00008324"/>
    </source>
</evidence>
<evidence type="ECO:0000256" key="17">
    <source>
        <dbReference type="ARBA" id="ARBA00081533"/>
    </source>
</evidence>
<dbReference type="PANTHER" id="PTHR21660">
    <property type="entry name" value="THIOESTERASE SUPERFAMILY MEMBER-RELATED"/>
    <property type="match status" value="1"/>
</dbReference>
<dbReference type="InterPro" id="IPR039298">
    <property type="entry name" value="ACOT13"/>
</dbReference>
<dbReference type="STRING" id="946362.F2UN84"/>
<evidence type="ECO:0000256" key="10">
    <source>
        <dbReference type="ARBA" id="ARBA00023128"/>
    </source>
</evidence>
<evidence type="ECO:0000256" key="13">
    <source>
        <dbReference type="ARBA" id="ARBA00052976"/>
    </source>
</evidence>
<comment type="similarity">
    <text evidence="5">Belongs to the thioesterase PaaI family.</text>
</comment>
<dbReference type="InterPro" id="IPR029069">
    <property type="entry name" value="HotDog_dom_sf"/>
</dbReference>
<evidence type="ECO:0000256" key="8">
    <source>
        <dbReference type="ARBA" id="ARBA00022990"/>
    </source>
</evidence>
<dbReference type="OrthoDB" id="46529at2759"/>
<evidence type="ECO:0000256" key="12">
    <source>
        <dbReference type="ARBA" id="ARBA00023242"/>
    </source>
</evidence>
<comment type="subcellular location">
    <subcellularLocation>
        <location evidence="3">Cytoplasm</location>
        <location evidence="3">Cytoskeleton</location>
        <location evidence="3">Spindle</location>
    </subcellularLocation>
    <subcellularLocation>
        <location evidence="4">Cytoplasm</location>
        <location evidence="4">Cytosol</location>
    </subcellularLocation>
    <subcellularLocation>
        <location evidence="2">Mitochondrion</location>
    </subcellularLocation>
    <subcellularLocation>
        <location evidence="1">Nucleus</location>
    </subcellularLocation>
</comment>
<evidence type="ECO:0000256" key="6">
    <source>
        <dbReference type="ARBA" id="ARBA00022490"/>
    </source>
</evidence>
<dbReference type="SUPFAM" id="SSF54637">
    <property type="entry name" value="Thioesterase/thiol ester dehydrase-isomerase"/>
    <property type="match status" value="1"/>
</dbReference>
<keyword evidence="21" id="KW-1185">Reference proteome</keyword>
<dbReference type="RefSeq" id="XP_004989532.1">
    <property type="nucleotide sequence ID" value="XM_004989475.1"/>
</dbReference>
<evidence type="ECO:0000259" key="19">
    <source>
        <dbReference type="Pfam" id="PF03061"/>
    </source>
</evidence>
<feature type="domain" description="Thioesterase" evidence="19">
    <location>
        <begin position="57"/>
        <end position="132"/>
    </location>
</feature>
<evidence type="ECO:0000313" key="20">
    <source>
        <dbReference type="EMBL" id="EGD78583.1"/>
    </source>
</evidence>
<evidence type="ECO:0000256" key="16">
    <source>
        <dbReference type="ARBA" id="ARBA00067273"/>
    </source>
</evidence>
<evidence type="ECO:0000256" key="1">
    <source>
        <dbReference type="ARBA" id="ARBA00004123"/>
    </source>
</evidence>
<dbReference type="NCBIfam" id="TIGR00369">
    <property type="entry name" value="unchar_dom_1"/>
    <property type="match status" value="1"/>
</dbReference>
<dbReference type="InterPro" id="IPR003736">
    <property type="entry name" value="PAAI_dom"/>
</dbReference>
<dbReference type="Proteomes" id="UP000007799">
    <property type="component" value="Unassembled WGS sequence"/>
</dbReference>
<keyword evidence="9" id="KW-0443">Lipid metabolism</keyword>
<comment type="function">
    <text evidence="14">Catalyzes the hydrolysis of acyl-CoAs into free fatty acids and coenzyme A (CoASH), regulating their respective intracellular levels. Has acyl-CoA thioesterase activity towards medium (C12) and long-chain (C18) fatty acyl-CoA substrates. Can also hydrolyze 3-hydroxyphenylacetyl-CoA and 3,4-dihydroxyphenylacetyl-CoA (in vitro). May play a role in controlling adaptive thermogenesis.</text>
</comment>
<dbReference type="Pfam" id="PF03061">
    <property type="entry name" value="4HBT"/>
    <property type="match status" value="1"/>
</dbReference>
<evidence type="ECO:0000256" key="7">
    <source>
        <dbReference type="ARBA" id="ARBA00022801"/>
    </source>
</evidence>
<evidence type="ECO:0000256" key="14">
    <source>
        <dbReference type="ARBA" id="ARBA00058205"/>
    </source>
</evidence>
<accession>F2UN84</accession>
<proteinExistence type="inferred from homology"/>
<dbReference type="GO" id="GO:0047617">
    <property type="term" value="F:fatty acyl-CoA hydrolase activity"/>
    <property type="evidence" value="ECO:0007669"/>
    <property type="project" value="InterPro"/>
</dbReference>
<dbReference type="EMBL" id="GL832983">
    <property type="protein sequence ID" value="EGD78583.1"/>
    <property type="molecule type" value="Genomic_DNA"/>
</dbReference>
<dbReference type="eggNOG" id="KOG3328">
    <property type="taxonomic scope" value="Eukaryota"/>
</dbReference>
<name>F2UN84_SALR5</name>
<dbReference type="Gene3D" id="3.10.129.10">
    <property type="entry name" value="Hotdog Thioesterase"/>
    <property type="match status" value="1"/>
</dbReference>
<dbReference type="FunCoup" id="F2UN84">
    <property type="interactions" value="995"/>
</dbReference>
<dbReference type="PANTHER" id="PTHR21660:SF1">
    <property type="entry name" value="ACYL-COENZYME A THIOESTERASE 13"/>
    <property type="match status" value="1"/>
</dbReference>
<comment type="subunit">
    <text evidence="15">Homotetramer. Interacts with PCTP.</text>
</comment>
<evidence type="ECO:0000256" key="4">
    <source>
        <dbReference type="ARBA" id="ARBA00004514"/>
    </source>
</evidence>
<dbReference type="GO" id="GO:0006629">
    <property type="term" value="P:lipid metabolic process"/>
    <property type="evidence" value="ECO:0007669"/>
    <property type="project" value="UniProtKB-KW"/>
</dbReference>
<keyword evidence="10" id="KW-0496">Mitochondrion</keyword>
<keyword evidence="7" id="KW-0378">Hydrolase</keyword>
<organism evidence="21">
    <name type="scientific">Salpingoeca rosetta (strain ATCC 50818 / BSB-021)</name>
    <dbReference type="NCBI Taxonomy" id="946362"/>
    <lineage>
        <taxon>Eukaryota</taxon>
        <taxon>Choanoflagellata</taxon>
        <taxon>Craspedida</taxon>
        <taxon>Salpingoecidae</taxon>
        <taxon>Salpingoeca</taxon>
    </lineage>
</organism>
<dbReference type="KEGG" id="sre:PTSG_09275"/>
<evidence type="ECO:0000256" key="3">
    <source>
        <dbReference type="ARBA" id="ARBA00004186"/>
    </source>
</evidence>
<evidence type="ECO:0000256" key="15">
    <source>
        <dbReference type="ARBA" id="ARBA00064709"/>
    </source>
</evidence>
<evidence type="ECO:0000313" key="21">
    <source>
        <dbReference type="Proteomes" id="UP000007799"/>
    </source>
</evidence>
<evidence type="ECO:0000256" key="9">
    <source>
        <dbReference type="ARBA" id="ARBA00023098"/>
    </source>
</evidence>
<dbReference type="CDD" id="cd03443">
    <property type="entry name" value="PaaI_thioesterase"/>
    <property type="match status" value="1"/>
</dbReference>
<dbReference type="GO" id="GO:0005739">
    <property type="term" value="C:mitochondrion"/>
    <property type="evidence" value="ECO:0007669"/>
    <property type="project" value="UniProtKB-SubCell"/>
</dbReference>
<protein>
    <recommendedName>
        <fullName evidence="16">Acyl-coenzyme A thioesterase 13</fullName>
    </recommendedName>
    <alternativeName>
        <fullName evidence="17">Hotdog-fold thioesterase superfamily member 2</fullName>
    </alternativeName>
    <alternativeName>
        <fullName evidence="18">Thioesterase superfamily member 2</fullName>
    </alternativeName>
</protein>
<dbReference type="GO" id="GO:0005819">
    <property type="term" value="C:spindle"/>
    <property type="evidence" value="ECO:0007669"/>
    <property type="project" value="UniProtKB-SubCell"/>
</dbReference>
<dbReference type="GeneID" id="16070080"/>
<dbReference type="OMA" id="KQIMRAM"/>
<comment type="catalytic activity">
    <reaction evidence="13">
        <text>a fatty acyl-CoA + H2O = a fatty acid + CoA + H(+)</text>
        <dbReference type="Rhea" id="RHEA:16781"/>
        <dbReference type="ChEBI" id="CHEBI:15377"/>
        <dbReference type="ChEBI" id="CHEBI:15378"/>
        <dbReference type="ChEBI" id="CHEBI:28868"/>
        <dbReference type="ChEBI" id="CHEBI:57287"/>
        <dbReference type="ChEBI" id="CHEBI:77636"/>
    </reaction>
    <physiologicalReaction direction="left-to-right" evidence="13">
        <dbReference type="Rhea" id="RHEA:16782"/>
    </physiologicalReaction>
</comment>
<evidence type="ECO:0000256" key="11">
    <source>
        <dbReference type="ARBA" id="ARBA00023212"/>
    </source>
</evidence>
<keyword evidence="8" id="KW-0007">Acetylation</keyword>
<keyword evidence="12" id="KW-0539">Nucleus</keyword>
<dbReference type="GO" id="GO:0005829">
    <property type="term" value="C:cytosol"/>
    <property type="evidence" value="ECO:0007669"/>
    <property type="project" value="UniProtKB-SubCell"/>
</dbReference>
<keyword evidence="6" id="KW-0963">Cytoplasm</keyword>
<keyword evidence="11" id="KW-0206">Cytoskeleton</keyword>
<dbReference type="InParanoid" id="F2UN84"/>
<dbReference type="InterPro" id="IPR006683">
    <property type="entry name" value="Thioestr_dom"/>
</dbReference>